<dbReference type="AlphaFoldDB" id="A0A0D6PXX7"/>
<dbReference type="RefSeq" id="WP_048849817.1">
    <property type="nucleotide sequence ID" value="NZ_BANI01000020.1"/>
</dbReference>
<reference evidence="2 3" key="1">
    <citation type="submission" date="2012-11" db="EMBL/GenBank/DDBJ databases">
        <title>Whole genome sequence of Gluconacetobacter europaeus NBRC3261.</title>
        <authorList>
            <person name="Azuma Y."/>
            <person name="Higashiura N."/>
            <person name="Hirakawa H."/>
            <person name="Matsushita K."/>
        </authorList>
    </citation>
    <scope>NUCLEOTIDE SEQUENCE [LARGE SCALE GENOMIC DNA]</scope>
    <source>
        <strain evidence="2 3">NBRC 3261</strain>
    </source>
</reference>
<dbReference type="EMBL" id="BANI01000020">
    <property type="protein sequence ID" value="GAN95351.1"/>
    <property type="molecule type" value="Genomic_DNA"/>
</dbReference>
<feature type="chain" id="PRO_5002310419" evidence="1">
    <location>
        <begin position="32"/>
        <end position="210"/>
    </location>
</feature>
<gene>
    <name evidence="2" type="ORF">Geu3261_0020_014</name>
</gene>
<evidence type="ECO:0000313" key="2">
    <source>
        <dbReference type="EMBL" id="GAN95351.1"/>
    </source>
</evidence>
<proteinExistence type="predicted"/>
<accession>A0A0D6PXX7</accession>
<keyword evidence="1" id="KW-0732">Signal</keyword>
<evidence type="ECO:0000256" key="1">
    <source>
        <dbReference type="SAM" id="SignalP"/>
    </source>
</evidence>
<organism evidence="2 3">
    <name type="scientific">Komagataeibacter europaeus NBRC 3261</name>
    <dbReference type="NCBI Taxonomy" id="1234669"/>
    <lineage>
        <taxon>Bacteria</taxon>
        <taxon>Pseudomonadati</taxon>
        <taxon>Pseudomonadota</taxon>
        <taxon>Alphaproteobacteria</taxon>
        <taxon>Acetobacterales</taxon>
        <taxon>Acetobacteraceae</taxon>
        <taxon>Komagataeibacter</taxon>
    </lineage>
</organism>
<name>A0A0D6PXX7_KOMEU</name>
<dbReference type="Proteomes" id="UP000032675">
    <property type="component" value="Unassembled WGS sequence"/>
</dbReference>
<feature type="signal peptide" evidence="1">
    <location>
        <begin position="1"/>
        <end position="31"/>
    </location>
</feature>
<protein>
    <submittedName>
        <fullName evidence="2">Uncharacterized protein</fullName>
    </submittedName>
</protein>
<evidence type="ECO:0000313" key="3">
    <source>
        <dbReference type="Proteomes" id="UP000032675"/>
    </source>
</evidence>
<comment type="caution">
    <text evidence="2">The sequence shown here is derived from an EMBL/GenBank/DDBJ whole genome shotgun (WGS) entry which is preliminary data.</text>
</comment>
<sequence>MTQRVNFVAVDGGRRRFLGMGLLSAAGIAAAAMLPGCKSTTTGNVTTITINVAEIKDYGQAGLNAVTTVLSIAAVASAIGTPAVGIIGLADTALSTALTDFSTAAGSTLTITYDDTNWKTRVDSILSALTKVESDLSAAITGVSTKVSSTDLANANTALNALATIVSAFKALLDSVAMRRNVGARLSGSAAAPSQAQVQQALQVLGVTAG</sequence>